<dbReference type="Proteomes" id="UP000521872">
    <property type="component" value="Unassembled WGS sequence"/>
</dbReference>
<keyword evidence="2" id="KW-1185">Reference proteome</keyword>
<evidence type="ECO:0008006" key="3">
    <source>
        <dbReference type="Google" id="ProtNLM"/>
    </source>
</evidence>
<comment type="caution">
    <text evidence="1">The sequence shown here is derived from an EMBL/GenBank/DDBJ whole genome shotgun (WGS) entry which is preliminary data.</text>
</comment>
<name>A0A8H4R320_9AGAR</name>
<evidence type="ECO:0000313" key="1">
    <source>
        <dbReference type="EMBL" id="KAF4620887.1"/>
    </source>
</evidence>
<evidence type="ECO:0000313" key="2">
    <source>
        <dbReference type="Proteomes" id="UP000521872"/>
    </source>
</evidence>
<organism evidence="1 2">
    <name type="scientific">Agrocybe pediades</name>
    <dbReference type="NCBI Taxonomy" id="84607"/>
    <lineage>
        <taxon>Eukaryota</taxon>
        <taxon>Fungi</taxon>
        <taxon>Dikarya</taxon>
        <taxon>Basidiomycota</taxon>
        <taxon>Agaricomycotina</taxon>
        <taxon>Agaricomycetes</taxon>
        <taxon>Agaricomycetidae</taxon>
        <taxon>Agaricales</taxon>
        <taxon>Agaricineae</taxon>
        <taxon>Strophariaceae</taxon>
        <taxon>Agrocybe</taxon>
    </lineage>
</organism>
<proteinExistence type="predicted"/>
<dbReference type="AlphaFoldDB" id="A0A8H4R320"/>
<gene>
    <name evidence="1" type="ORF">D9613_000069</name>
</gene>
<protein>
    <recommendedName>
        <fullName evidence="3">F-box domain-containing protein</fullName>
    </recommendedName>
</protein>
<sequence length="657" mass="73685">MLCWSRVRTRTRSAIEDLKDFIIPSLSGVSRVRLPSPPVTHLLKSNDPPTEDEAALIREAIDLAEVEQSRLRRIYDSQMLTGTRAHASITRYKMRQLNRFIEKHKALLSSIRLLPAEIWQEIFHWLSPRHHLVSSSSSFHVPWELAQVCGDWRMNALAMSDLWRYLPAIYLTDSNPKTNLQLHYLGALIHRSKGAPLSIDIRCSISHDQRFHPVIALLCQHSDQWEDVRAMLSAATLTGLRYIEGRLPLLKSLVLSVFDDTQLQPDSPFTMFTIAPKLCTVELAGLVNGEVLLPFQQLVNYTEVSLRDSHLNQILNDGLLLETLTLLNFPGNVAFPFVTVPHLKKLEVKFWRGRTAHGRCFDNLILPSVEEIRATSDQVNIMPSLAIMLSKCGTSCPLKTLFIQCGPIACNELTNVIALTPLLANLNTSLPLSGAEEDIYNLANGYYQDRPLAPMLETCHFYLGNAIRSASTSAAINALASSRCELAAVDAAVRNAESLALLPEEIRPLKDLTIYFKRGMCAEKQLALLENWHAGTTARALQDMEADISRRVSWFHMPVAYKDEWMRWLAQVDNVKVTDFNDIYVRYILPSYDGTSGSPVFLSSGMGIEIWRLSGYCNEMATSLSPSLRPTLSDNLPDTGLDPVGANDEVKIPLIAE</sequence>
<dbReference type="EMBL" id="JAACJL010000015">
    <property type="protein sequence ID" value="KAF4620887.1"/>
    <property type="molecule type" value="Genomic_DNA"/>
</dbReference>
<reference evidence="1 2" key="1">
    <citation type="submission" date="2019-12" db="EMBL/GenBank/DDBJ databases">
        <authorList>
            <person name="Floudas D."/>
            <person name="Bentzer J."/>
            <person name="Ahren D."/>
            <person name="Johansson T."/>
            <person name="Persson P."/>
            <person name="Tunlid A."/>
        </authorList>
    </citation>
    <scope>NUCLEOTIDE SEQUENCE [LARGE SCALE GENOMIC DNA]</scope>
    <source>
        <strain evidence="1 2">CBS 102.39</strain>
    </source>
</reference>
<accession>A0A8H4R320</accession>